<organism evidence="5 6">
    <name type="scientific">Ancylobacter defluvii</name>
    <dbReference type="NCBI Taxonomy" id="1282440"/>
    <lineage>
        <taxon>Bacteria</taxon>
        <taxon>Pseudomonadati</taxon>
        <taxon>Pseudomonadota</taxon>
        <taxon>Alphaproteobacteria</taxon>
        <taxon>Hyphomicrobiales</taxon>
        <taxon>Xanthobacteraceae</taxon>
        <taxon>Ancylobacter</taxon>
    </lineage>
</organism>
<keyword evidence="6" id="KW-1185">Reference proteome</keyword>
<keyword evidence="2" id="KW-0229">DNA integration</keyword>
<dbReference type="InterPro" id="IPR038488">
    <property type="entry name" value="Integrase_DNA-bd_sf"/>
</dbReference>
<dbReference type="InterPro" id="IPR025166">
    <property type="entry name" value="Integrase_DNA_bind_dom"/>
</dbReference>
<dbReference type="PANTHER" id="PTHR30629:SF2">
    <property type="entry name" value="PROPHAGE INTEGRASE INTS-RELATED"/>
    <property type="match status" value="1"/>
</dbReference>
<gene>
    <name evidence="5" type="ORF">GCM10017653_27370</name>
</gene>
<evidence type="ECO:0000259" key="4">
    <source>
        <dbReference type="Pfam" id="PF13356"/>
    </source>
</evidence>
<reference evidence="5" key="1">
    <citation type="journal article" date="2014" name="Int. J. Syst. Evol. Microbiol.">
        <title>Complete genome sequence of Corynebacterium casei LMG S-19264T (=DSM 44701T), isolated from a smear-ripened cheese.</title>
        <authorList>
            <consortium name="US DOE Joint Genome Institute (JGI-PGF)"/>
            <person name="Walter F."/>
            <person name="Albersmeier A."/>
            <person name="Kalinowski J."/>
            <person name="Ruckert C."/>
        </authorList>
    </citation>
    <scope>NUCLEOTIDE SEQUENCE</scope>
    <source>
        <strain evidence="5">VKM B-2789</strain>
    </source>
</reference>
<evidence type="ECO:0000313" key="6">
    <source>
        <dbReference type="Proteomes" id="UP001143330"/>
    </source>
</evidence>
<feature type="region of interest" description="Disordered" evidence="3">
    <location>
        <begin position="118"/>
        <end position="152"/>
    </location>
</feature>
<dbReference type="Pfam" id="PF13356">
    <property type="entry name" value="Arm-DNA-bind_3"/>
    <property type="match status" value="1"/>
</dbReference>
<evidence type="ECO:0000313" key="5">
    <source>
        <dbReference type="EMBL" id="GLK84667.1"/>
    </source>
</evidence>
<sequence>MKSNGPADTNNMPPTDTAVRNAKGKEQPYKLSDGGGLYVPVNQNGSRYERLAYRFSRKQKTSALGTYPSVTLADARTRRDEAKRVLAPGTDPSEKRRADKQAVAARYRHRHAFGLCPCRHSPRDEMRVPAQSPVRLGQPKMANPPFATPSPG</sequence>
<comment type="similarity">
    <text evidence="1">Belongs to the 'phage' integrase family.</text>
</comment>
<reference evidence="5" key="2">
    <citation type="submission" date="2023-01" db="EMBL/GenBank/DDBJ databases">
        <authorList>
            <person name="Sun Q."/>
            <person name="Evtushenko L."/>
        </authorList>
    </citation>
    <scope>NUCLEOTIDE SEQUENCE</scope>
    <source>
        <strain evidence="5">VKM B-2789</strain>
    </source>
</reference>
<dbReference type="AlphaFoldDB" id="A0A9W6JWQ0"/>
<evidence type="ECO:0000256" key="2">
    <source>
        <dbReference type="ARBA" id="ARBA00022908"/>
    </source>
</evidence>
<dbReference type="GO" id="GO:0015074">
    <property type="term" value="P:DNA integration"/>
    <property type="evidence" value="ECO:0007669"/>
    <property type="project" value="UniProtKB-KW"/>
</dbReference>
<dbReference type="InterPro" id="IPR050808">
    <property type="entry name" value="Phage_Integrase"/>
</dbReference>
<protein>
    <recommendedName>
        <fullName evidence="4">Integrase DNA-binding domain-containing protein</fullName>
    </recommendedName>
</protein>
<comment type="caution">
    <text evidence="5">The sequence shown here is derived from an EMBL/GenBank/DDBJ whole genome shotgun (WGS) entry which is preliminary data.</text>
</comment>
<accession>A0A9W6JWQ0</accession>
<feature type="region of interest" description="Disordered" evidence="3">
    <location>
        <begin position="1"/>
        <end position="38"/>
    </location>
</feature>
<dbReference type="Proteomes" id="UP001143330">
    <property type="component" value="Unassembled WGS sequence"/>
</dbReference>
<feature type="domain" description="Integrase DNA-binding" evidence="4">
    <location>
        <begin position="15"/>
        <end position="98"/>
    </location>
</feature>
<name>A0A9W6JWQ0_9HYPH</name>
<dbReference type="RefSeq" id="WP_246547091.1">
    <property type="nucleotide sequence ID" value="NZ_BSFM01000014.1"/>
</dbReference>
<dbReference type="PANTHER" id="PTHR30629">
    <property type="entry name" value="PROPHAGE INTEGRASE"/>
    <property type="match status" value="1"/>
</dbReference>
<dbReference type="EMBL" id="BSFM01000014">
    <property type="protein sequence ID" value="GLK84667.1"/>
    <property type="molecule type" value="Genomic_DNA"/>
</dbReference>
<dbReference type="Gene3D" id="3.30.160.390">
    <property type="entry name" value="Integrase, DNA-binding domain"/>
    <property type="match status" value="1"/>
</dbReference>
<proteinExistence type="inferred from homology"/>
<feature type="compositionally biased region" description="Polar residues" evidence="3">
    <location>
        <begin position="1"/>
        <end position="14"/>
    </location>
</feature>
<evidence type="ECO:0000256" key="3">
    <source>
        <dbReference type="SAM" id="MobiDB-lite"/>
    </source>
</evidence>
<evidence type="ECO:0000256" key="1">
    <source>
        <dbReference type="ARBA" id="ARBA00008857"/>
    </source>
</evidence>